<evidence type="ECO:0000256" key="5">
    <source>
        <dbReference type="SAM" id="MobiDB-lite"/>
    </source>
</evidence>
<evidence type="ECO:0000256" key="4">
    <source>
        <dbReference type="ARBA" id="ARBA00023242"/>
    </source>
</evidence>
<feature type="compositionally biased region" description="Low complexity" evidence="5">
    <location>
        <begin position="214"/>
        <end position="232"/>
    </location>
</feature>
<dbReference type="Proteomes" id="UP000239899">
    <property type="component" value="Unassembled WGS sequence"/>
</dbReference>
<dbReference type="AlphaFoldDB" id="A0A2P6TDG4"/>
<reference evidence="7 8" key="1">
    <citation type="journal article" date="2018" name="Plant J.">
        <title>Genome sequences of Chlorella sorokiniana UTEX 1602 and Micractinium conductrix SAG 241.80: implications to maltose excretion by a green alga.</title>
        <authorList>
            <person name="Arriola M.B."/>
            <person name="Velmurugan N."/>
            <person name="Zhang Y."/>
            <person name="Plunkett M.H."/>
            <person name="Hondzo H."/>
            <person name="Barney B.M."/>
        </authorList>
    </citation>
    <scope>NUCLEOTIDE SEQUENCE [LARGE SCALE GENOMIC DNA]</scope>
    <source>
        <strain evidence="8">UTEX 1602</strain>
    </source>
</reference>
<feature type="region of interest" description="Disordered" evidence="5">
    <location>
        <begin position="168"/>
        <end position="270"/>
    </location>
</feature>
<evidence type="ECO:0000313" key="7">
    <source>
        <dbReference type="EMBL" id="PRW20684.1"/>
    </source>
</evidence>
<feature type="region of interest" description="Disordered" evidence="5">
    <location>
        <begin position="134"/>
        <end position="156"/>
    </location>
</feature>
<gene>
    <name evidence="7" type="ORF">C2E21_8750</name>
</gene>
<evidence type="ECO:0000256" key="1">
    <source>
        <dbReference type="ARBA" id="ARBA00023015"/>
    </source>
</evidence>
<keyword evidence="4" id="KW-0539">Nucleus</keyword>
<keyword evidence="1" id="KW-0805">Transcription regulation</keyword>
<comment type="caution">
    <text evidence="7">The sequence shown here is derived from an EMBL/GenBank/DDBJ whole genome shotgun (WGS) entry which is preliminary data.</text>
</comment>
<dbReference type="GO" id="GO:0003677">
    <property type="term" value="F:DNA binding"/>
    <property type="evidence" value="ECO:0007669"/>
    <property type="project" value="UniProtKB-KW"/>
</dbReference>
<dbReference type="PROSITE" id="PS51519">
    <property type="entry name" value="RWP_RK"/>
    <property type="match status" value="1"/>
</dbReference>
<feature type="region of interest" description="Disordered" evidence="5">
    <location>
        <begin position="1"/>
        <end position="38"/>
    </location>
</feature>
<sequence length="425" mass="44046">MAEGLLEMSKQAAVDAPAPSTNAVGTPAEDGEKASTDGAADELAAAAAVAALAGLVPATAAVGALSAAAGTATPGAGDLPLAAAAGSSGTVLPPLPEGGLELPPLPMGGLFGAPGGLPFAGVVPFSWFEPQQLPPLPLPQPAAGKRARKPSQKYQEANEVLQALQQALQPASPDAEDTVGPRRAPAAQRSRATSGSAGSRASRSSDTGGGGGTASADDASASPAEPGSSGSDDGSGEPEGETDNAGDEPAPKRRRVGKPRQKLNKDVEPVGKRKFTASEITLEILESEGCFDLDQLSAARRLGFTSPTTLKKEMARLGLSDWPYRTRATIGGIRKNLQRYVFEYGHKHCAPPTRTKIDALIAFVEEKEATVRANPKVRVSLDVEWQRLRQRLYKIHDEVTQIEASGKWGQRIKQVVDASCQAFGL</sequence>
<dbReference type="InterPro" id="IPR003035">
    <property type="entry name" value="RWP-RK_dom"/>
</dbReference>
<feature type="compositionally biased region" description="Basic residues" evidence="5">
    <location>
        <begin position="252"/>
        <end position="262"/>
    </location>
</feature>
<feature type="domain" description="RWP-RK" evidence="6">
    <location>
        <begin position="266"/>
        <end position="351"/>
    </location>
</feature>
<evidence type="ECO:0000313" key="8">
    <source>
        <dbReference type="Proteomes" id="UP000239899"/>
    </source>
</evidence>
<evidence type="ECO:0000256" key="3">
    <source>
        <dbReference type="ARBA" id="ARBA00023163"/>
    </source>
</evidence>
<feature type="compositionally biased region" description="Acidic residues" evidence="5">
    <location>
        <begin position="234"/>
        <end position="246"/>
    </location>
</feature>
<feature type="compositionally biased region" description="Low complexity" evidence="5">
    <location>
        <begin position="181"/>
        <end position="206"/>
    </location>
</feature>
<dbReference type="OrthoDB" id="10465367at2759"/>
<keyword evidence="8" id="KW-1185">Reference proteome</keyword>
<name>A0A2P6TDG4_CHLSO</name>
<proteinExistence type="predicted"/>
<evidence type="ECO:0000256" key="2">
    <source>
        <dbReference type="ARBA" id="ARBA00023125"/>
    </source>
</evidence>
<accession>A0A2P6TDG4</accession>
<evidence type="ECO:0000259" key="6">
    <source>
        <dbReference type="PROSITE" id="PS51519"/>
    </source>
</evidence>
<keyword evidence="3" id="KW-0804">Transcription</keyword>
<keyword evidence="2" id="KW-0238">DNA-binding</keyword>
<organism evidence="7 8">
    <name type="scientific">Chlorella sorokiniana</name>
    <name type="common">Freshwater green alga</name>
    <dbReference type="NCBI Taxonomy" id="3076"/>
    <lineage>
        <taxon>Eukaryota</taxon>
        <taxon>Viridiplantae</taxon>
        <taxon>Chlorophyta</taxon>
        <taxon>core chlorophytes</taxon>
        <taxon>Trebouxiophyceae</taxon>
        <taxon>Chlorellales</taxon>
        <taxon>Chlorellaceae</taxon>
        <taxon>Chlorella clade</taxon>
        <taxon>Chlorella</taxon>
    </lineage>
</organism>
<protein>
    <submittedName>
        <fullName evidence="7">RWP-RK transcription factor</fullName>
    </submittedName>
</protein>
<dbReference type="EMBL" id="LHPG02000022">
    <property type="protein sequence ID" value="PRW20684.1"/>
    <property type="molecule type" value="Genomic_DNA"/>
</dbReference>